<organism evidence="3 4">
    <name type="scientific">Paenibacillus typhae</name>
    <dbReference type="NCBI Taxonomy" id="1174501"/>
    <lineage>
        <taxon>Bacteria</taxon>
        <taxon>Bacillati</taxon>
        <taxon>Bacillota</taxon>
        <taxon>Bacilli</taxon>
        <taxon>Bacillales</taxon>
        <taxon>Paenibacillaceae</taxon>
        <taxon>Paenibacillus</taxon>
    </lineage>
</organism>
<gene>
    <name evidence="3" type="ORF">SAMN05216192_11647</name>
</gene>
<dbReference type="OrthoDB" id="6713581at2"/>
<dbReference type="PANTHER" id="PTHR22916">
    <property type="entry name" value="GLYCOSYLTRANSFERASE"/>
    <property type="match status" value="1"/>
</dbReference>
<sequence>MGKAADTHVNAVSIIVCTNRPEFFDNLLANYRTQKVKHKELIIILNKDSMKLKEYQRRAGSGHNISVYKVPESVSLGQCLNGAITKARYPLIAKFDDDDYYSPYYLKEQIRALNRTGSDIVGKHACLVYLEASRQLIIRSPKEQRKPVVFLQGGTLLFRKQVTKQVLFPDRSVGEDVNFLRRCKRKGFRTFATSTYNYVYVRRSDKGSHTWKAKDLFYLKGSVPVAVTGNFRSFADREL</sequence>
<accession>A0A1G8T9G6</accession>
<feature type="domain" description="Glycosyltransferase 2-like" evidence="2">
    <location>
        <begin position="14"/>
        <end position="121"/>
    </location>
</feature>
<dbReference type="InterPro" id="IPR029044">
    <property type="entry name" value="Nucleotide-diphossugar_trans"/>
</dbReference>
<dbReference type="AlphaFoldDB" id="A0A1G8T9G6"/>
<name>A0A1G8T9G6_9BACL</name>
<dbReference type="RefSeq" id="WP_090715300.1">
    <property type="nucleotide sequence ID" value="NZ_CBCSKY010000026.1"/>
</dbReference>
<dbReference type="GO" id="GO:0016758">
    <property type="term" value="F:hexosyltransferase activity"/>
    <property type="evidence" value="ECO:0007669"/>
    <property type="project" value="UniProtKB-ARBA"/>
</dbReference>
<dbReference type="SUPFAM" id="SSF53448">
    <property type="entry name" value="Nucleotide-diphospho-sugar transferases"/>
    <property type="match status" value="1"/>
</dbReference>
<dbReference type="PANTHER" id="PTHR22916:SF3">
    <property type="entry name" value="UDP-GLCNAC:BETAGAL BETA-1,3-N-ACETYLGLUCOSAMINYLTRANSFERASE-LIKE PROTEIN 1"/>
    <property type="match status" value="1"/>
</dbReference>
<keyword evidence="3" id="KW-0808">Transferase</keyword>
<dbReference type="Pfam" id="PF00535">
    <property type="entry name" value="Glycos_transf_2"/>
    <property type="match status" value="1"/>
</dbReference>
<evidence type="ECO:0000259" key="2">
    <source>
        <dbReference type="Pfam" id="PF00535"/>
    </source>
</evidence>
<dbReference type="STRING" id="1174501.SAMN05216192_11647"/>
<evidence type="ECO:0000313" key="4">
    <source>
        <dbReference type="Proteomes" id="UP000199050"/>
    </source>
</evidence>
<dbReference type="EMBL" id="FNDX01000016">
    <property type="protein sequence ID" value="SDJ38091.1"/>
    <property type="molecule type" value="Genomic_DNA"/>
</dbReference>
<dbReference type="InterPro" id="IPR001173">
    <property type="entry name" value="Glyco_trans_2-like"/>
</dbReference>
<evidence type="ECO:0000256" key="1">
    <source>
        <dbReference type="ARBA" id="ARBA00006739"/>
    </source>
</evidence>
<dbReference type="Gene3D" id="3.90.550.10">
    <property type="entry name" value="Spore Coat Polysaccharide Biosynthesis Protein SpsA, Chain A"/>
    <property type="match status" value="1"/>
</dbReference>
<evidence type="ECO:0000313" key="3">
    <source>
        <dbReference type="EMBL" id="SDJ38091.1"/>
    </source>
</evidence>
<keyword evidence="4" id="KW-1185">Reference proteome</keyword>
<dbReference type="Proteomes" id="UP000199050">
    <property type="component" value="Unassembled WGS sequence"/>
</dbReference>
<comment type="similarity">
    <text evidence="1">Belongs to the glycosyltransferase 2 family.</text>
</comment>
<proteinExistence type="inferred from homology"/>
<reference evidence="4" key="1">
    <citation type="submission" date="2016-10" db="EMBL/GenBank/DDBJ databases">
        <authorList>
            <person name="Varghese N."/>
            <person name="Submissions S."/>
        </authorList>
    </citation>
    <scope>NUCLEOTIDE SEQUENCE [LARGE SCALE GENOMIC DNA]</scope>
    <source>
        <strain evidence="4">CGMCC 1.11012</strain>
    </source>
</reference>
<protein>
    <submittedName>
        <fullName evidence="3">Glycosyl transferase family 2</fullName>
    </submittedName>
</protein>